<evidence type="ECO:0000259" key="6">
    <source>
        <dbReference type="PROSITE" id="PS50106"/>
    </source>
</evidence>
<dbReference type="InterPro" id="IPR009003">
    <property type="entry name" value="Peptidase_S1_PA"/>
</dbReference>
<dbReference type="PRINTS" id="PR00834">
    <property type="entry name" value="PROTEASES2C"/>
</dbReference>
<dbReference type="GO" id="GO:0004252">
    <property type="term" value="F:serine-type endopeptidase activity"/>
    <property type="evidence" value="ECO:0007669"/>
    <property type="project" value="InterPro"/>
</dbReference>
<dbReference type="AlphaFoldDB" id="A0A1W1XA61"/>
<dbReference type="InterPro" id="IPR001478">
    <property type="entry name" value="PDZ"/>
</dbReference>
<keyword evidence="3" id="KW-0378">Hydrolase</keyword>
<keyword evidence="5" id="KW-1133">Transmembrane helix</keyword>
<dbReference type="PROSITE" id="PS50106">
    <property type="entry name" value="PDZ"/>
    <property type="match status" value="1"/>
</dbReference>
<dbReference type="PANTHER" id="PTHR43343:SF3">
    <property type="entry name" value="PROTEASE DO-LIKE 8, CHLOROPLASTIC"/>
    <property type="match status" value="1"/>
</dbReference>
<evidence type="ECO:0000256" key="4">
    <source>
        <dbReference type="SAM" id="MobiDB-lite"/>
    </source>
</evidence>
<feature type="region of interest" description="Disordered" evidence="4">
    <location>
        <begin position="107"/>
        <end position="129"/>
    </location>
</feature>
<dbReference type="Gene3D" id="2.40.10.10">
    <property type="entry name" value="Trypsin-like serine proteases"/>
    <property type="match status" value="2"/>
</dbReference>
<dbReference type="GO" id="GO:0006508">
    <property type="term" value="P:proteolysis"/>
    <property type="evidence" value="ECO:0007669"/>
    <property type="project" value="UniProtKB-KW"/>
</dbReference>
<keyword evidence="2 7" id="KW-0645">Protease</keyword>
<evidence type="ECO:0000313" key="7">
    <source>
        <dbReference type="EMBL" id="SMC20710.1"/>
    </source>
</evidence>
<accession>A0A1W1XA61</accession>
<dbReference type="STRING" id="1121291.SAMN02745134_01065"/>
<dbReference type="EMBL" id="FWXH01000003">
    <property type="protein sequence ID" value="SMC20710.1"/>
    <property type="molecule type" value="Genomic_DNA"/>
</dbReference>
<evidence type="ECO:0000256" key="1">
    <source>
        <dbReference type="ARBA" id="ARBA00010541"/>
    </source>
</evidence>
<dbReference type="PANTHER" id="PTHR43343">
    <property type="entry name" value="PEPTIDASE S12"/>
    <property type="match status" value="1"/>
</dbReference>
<keyword evidence="5" id="KW-0812">Transmembrane</keyword>
<organism evidence="7 8">
    <name type="scientific">Clostridium acidisoli DSM 12555</name>
    <dbReference type="NCBI Taxonomy" id="1121291"/>
    <lineage>
        <taxon>Bacteria</taxon>
        <taxon>Bacillati</taxon>
        <taxon>Bacillota</taxon>
        <taxon>Clostridia</taxon>
        <taxon>Eubacteriales</taxon>
        <taxon>Clostridiaceae</taxon>
        <taxon>Clostridium</taxon>
    </lineage>
</organism>
<evidence type="ECO:0000256" key="5">
    <source>
        <dbReference type="SAM" id="Phobius"/>
    </source>
</evidence>
<keyword evidence="8" id="KW-1185">Reference proteome</keyword>
<dbReference type="SUPFAM" id="SSF50494">
    <property type="entry name" value="Trypsin-like serine proteases"/>
    <property type="match status" value="1"/>
</dbReference>
<evidence type="ECO:0000313" key="8">
    <source>
        <dbReference type="Proteomes" id="UP000192468"/>
    </source>
</evidence>
<dbReference type="InterPro" id="IPR043504">
    <property type="entry name" value="Peptidase_S1_PA_chymotrypsin"/>
</dbReference>
<dbReference type="InterPro" id="IPR051201">
    <property type="entry name" value="Chloro_Bact_Ser_Proteases"/>
</dbReference>
<protein>
    <submittedName>
        <fullName evidence="7">Serine protease Do</fullName>
    </submittedName>
</protein>
<gene>
    <name evidence="7" type="ORF">SAMN02745134_01065</name>
</gene>
<feature type="domain" description="PDZ" evidence="6">
    <location>
        <begin position="332"/>
        <end position="428"/>
    </location>
</feature>
<dbReference type="SMART" id="SM00228">
    <property type="entry name" value="PDZ"/>
    <property type="match status" value="1"/>
</dbReference>
<dbReference type="OrthoDB" id="9758917at2"/>
<dbReference type="RefSeq" id="WP_084114450.1">
    <property type="nucleotide sequence ID" value="NZ_FWXH01000003.1"/>
</dbReference>
<dbReference type="Proteomes" id="UP000192468">
    <property type="component" value="Unassembled WGS sequence"/>
</dbReference>
<reference evidence="7 8" key="1">
    <citation type="submission" date="2017-04" db="EMBL/GenBank/DDBJ databases">
        <authorList>
            <person name="Afonso C.L."/>
            <person name="Miller P.J."/>
            <person name="Scott M.A."/>
            <person name="Spackman E."/>
            <person name="Goraichik I."/>
            <person name="Dimitrov K.M."/>
            <person name="Suarez D.L."/>
            <person name="Swayne D.E."/>
        </authorList>
    </citation>
    <scope>NUCLEOTIDE SEQUENCE [LARGE SCALE GENOMIC DNA]</scope>
    <source>
        <strain evidence="7 8">DSM 12555</strain>
    </source>
</reference>
<sequence length="439" mass="45927">MSEFNNDNDKKNNIKSTEEFPMSNYSGYNASHSSSYDENADTSYDYEVKTVYNTEKKHKSSKRIASYIAVGLICSIIGGTVSGITSFYILPKTGLFKNTPLYQDISKANNNQNTNNDSTNNGASVSASPTVASSGGLTVSQIAKKVGPSVVGVSTKIETSSNYDFGDSQEEEGVGSGIIIDKQGYILTNYHVISGAQKITITFNNKKTATAKVVNYDASLDVAVIKVTDANVTMPGVAELGSSSESQVGDPVVAIGNPMGLEFFGSVTSGVISALNRQVNVENSKTQTLIQTDAAINSGNSGGPLVNSLGQVIGITSSKLTGGAEGIGFAIPIDLVKPKISSLTKQMVVLGVSVSDVSKDDASQYNVPQGAEVAKVNPGSSASKAGLEVGDIITKFGDQTVKSTDDLNAAKSKYNAGDKVDIQVYRDSSTKTLSATLSN</sequence>
<name>A0A1W1XA61_9CLOT</name>
<dbReference type="InterPro" id="IPR036034">
    <property type="entry name" value="PDZ_sf"/>
</dbReference>
<feature type="transmembrane region" description="Helical" evidence="5">
    <location>
        <begin position="64"/>
        <end position="90"/>
    </location>
</feature>
<dbReference type="Pfam" id="PF13180">
    <property type="entry name" value="PDZ_2"/>
    <property type="match status" value="1"/>
</dbReference>
<evidence type="ECO:0000256" key="3">
    <source>
        <dbReference type="ARBA" id="ARBA00022801"/>
    </source>
</evidence>
<dbReference type="SUPFAM" id="SSF50156">
    <property type="entry name" value="PDZ domain-like"/>
    <property type="match status" value="1"/>
</dbReference>
<dbReference type="InterPro" id="IPR001940">
    <property type="entry name" value="Peptidase_S1C"/>
</dbReference>
<dbReference type="Pfam" id="PF13365">
    <property type="entry name" value="Trypsin_2"/>
    <property type="match status" value="1"/>
</dbReference>
<keyword evidence="5" id="KW-0472">Membrane</keyword>
<dbReference type="Gene3D" id="2.30.42.10">
    <property type="match status" value="1"/>
</dbReference>
<evidence type="ECO:0000256" key="2">
    <source>
        <dbReference type="ARBA" id="ARBA00022670"/>
    </source>
</evidence>
<comment type="similarity">
    <text evidence="1">Belongs to the peptidase S1C family.</text>
</comment>
<proteinExistence type="inferred from homology"/>
<feature type="compositionally biased region" description="Low complexity" evidence="4">
    <location>
        <begin position="109"/>
        <end position="129"/>
    </location>
</feature>